<evidence type="ECO:0000259" key="2">
    <source>
        <dbReference type="SMART" id="SM00327"/>
    </source>
</evidence>
<dbReference type="Pfam" id="PF00092">
    <property type="entry name" value="VWA"/>
    <property type="match status" value="1"/>
</dbReference>
<dbReference type="InterPro" id="IPR002035">
    <property type="entry name" value="VWF_A"/>
</dbReference>
<dbReference type="PANTHER" id="PTHR41248">
    <property type="entry name" value="NORD PROTEIN"/>
    <property type="match status" value="1"/>
</dbReference>
<accession>A0A3L7K0F4</accession>
<dbReference type="SUPFAM" id="SSF53300">
    <property type="entry name" value="vWA-like"/>
    <property type="match status" value="1"/>
</dbReference>
<keyword evidence="4" id="KW-1185">Reference proteome</keyword>
<name>A0A3L7K0F4_9BACI</name>
<dbReference type="CDD" id="cd01454">
    <property type="entry name" value="vWA_norD_type"/>
    <property type="match status" value="1"/>
</dbReference>
<sequence>MQRFIQFNDEKIDSMLFMELTDLAKTLAKDEEYEVEFGVQSYLDLIGKKVYVSHFWNHRTQDEIWAGMKSDVFLRTVGNLKYTDFNEVIAFISKLKKTGLSSLGKQLFVVFEDLRIEEMIKRERPGTTKAFQVRRSIYRKHFETQQNVNLVKSVFTDALFNTIYLLIHSTSPLEEVPTITEKIELALPFIRQQLMKVYESKSTKENINICLELIDVLDEIVEKDMLNEYFHLPEKVYFKEETSETFDDLKRKDPLKNRDVQEKEKEENEEVFEEEMKTWHRETKDMSKSFLQFDLDQGTQTDLLGEGVREGDAGDQALGIVQGSSKQTSRNDYSQMEAVEKSDAKEGKEGLEFGKENRYAYPIFLKPDPPAPEEIKTYNQLVQSISTYQKKLKKMIEKTLEHKRIQPRTDLHFGRLSKRLLRYFTDDAPRLFYKKSEPSREIDAVFSLLVDCSASMFDKMDETKIGIALFHEALKGVAVPHEIVGFWEDTNDATETSQPNYFKTVIDYTSSTLKRSGAEIMQLEPEEDNRDGYAIRITMEKLLQRHEKQKFLLVFSDGEPAAMGYEQNGIVDTHEAVLEARKQGIEVINVFLSNVEIEESQKKVIQNMYGRFSLFVSNIEDLPDILFPLLRKLLYKSL</sequence>
<dbReference type="AlphaFoldDB" id="A0A3L7K0F4"/>
<evidence type="ECO:0000313" key="3">
    <source>
        <dbReference type="EMBL" id="RLQ95421.1"/>
    </source>
</evidence>
<comment type="caution">
    <text evidence="3">The sequence shown here is derived from an EMBL/GenBank/DDBJ whole genome shotgun (WGS) entry which is preliminary data.</text>
</comment>
<dbReference type="Proteomes" id="UP000276770">
    <property type="component" value="Unassembled WGS sequence"/>
</dbReference>
<dbReference type="InterPro" id="IPR036465">
    <property type="entry name" value="vWFA_dom_sf"/>
</dbReference>
<evidence type="ECO:0000256" key="1">
    <source>
        <dbReference type="SAM" id="MobiDB-lite"/>
    </source>
</evidence>
<feature type="domain" description="VWFA" evidence="2">
    <location>
        <begin position="443"/>
        <end position="634"/>
    </location>
</feature>
<feature type="region of interest" description="Disordered" evidence="1">
    <location>
        <begin position="321"/>
        <end position="347"/>
    </location>
</feature>
<dbReference type="EMBL" id="RCVZ01000006">
    <property type="protein sequence ID" value="RLQ95421.1"/>
    <property type="molecule type" value="Genomic_DNA"/>
</dbReference>
<dbReference type="SMART" id="SM00327">
    <property type="entry name" value="VWA"/>
    <property type="match status" value="1"/>
</dbReference>
<gene>
    <name evidence="3" type="ORF">D9X91_10315</name>
</gene>
<dbReference type="PANTHER" id="PTHR41248:SF1">
    <property type="entry name" value="NORD PROTEIN"/>
    <property type="match status" value="1"/>
</dbReference>
<evidence type="ECO:0000313" key="4">
    <source>
        <dbReference type="Proteomes" id="UP000276770"/>
    </source>
</evidence>
<feature type="compositionally biased region" description="Polar residues" evidence="1">
    <location>
        <begin position="322"/>
        <end position="334"/>
    </location>
</feature>
<dbReference type="Gene3D" id="3.40.50.410">
    <property type="entry name" value="von Willebrand factor, type A domain"/>
    <property type="match status" value="1"/>
</dbReference>
<organism evidence="3 4">
    <name type="scientific">Falsibacillus albus</name>
    <dbReference type="NCBI Taxonomy" id="2478915"/>
    <lineage>
        <taxon>Bacteria</taxon>
        <taxon>Bacillati</taxon>
        <taxon>Bacillota</taxon>
        <taxon>Bacilli</taxon>
        <taxon>Bacillales</taxon>
        <taxon>Bacillaceae</taxon>
        <taxon>Falsibacillus</taxon>
    </lineage>
</organism>
<reference evidence="3 4" key="1">
    <citation type="submission" date="2018-10" db="EMBL/GenBank/DDBJ databases">
        <title>Falsibacillus sp. genome draft.</title>
        <authorList>
            <person name="Shi S."/>
        </authorList>
    </citation>
    <scope>NUCLEOTIDE SEQUENCE [LARGE SCALE GENOMIC DNA]</scope>
    <source>
        <strain evidence="3 4">GY 10110</strain>
    </source>
</reference>
<dbReference type="RefSeq" id="WP_121680536.1">
    <property type="nucleotide sequence ID" value="NZ_RCVZ01000006.1"/>
</dbReference>
<protein>
    <submittedName>
        <fullName evidence="3">VWA domain-containing protein</fullName>
    </submittedName>
</protein>
<dbReference type="OrthoDB" id="2370292at2"/>
<feature type="compositionally biased region" description="Basic and acidic residues" evidence="1">
    <location>
        <begin position="338"/>
        <end position="347"/>
    </location>
</feature>
<proteinExistence type="predicted"/>
<dbReference type="InterPro" id="IPR051928">
    <property type="entry name" value="NorD/CobT"/>
</dbReference>